<evidence type="ECO:0000313" key="1">
    <source>
        <dbReference type="EMBL" id="EKM77994.1"/>
    </source>
</evidence>
<proteinExistence type="predicted"/>
<dbReference type="AlphaFoldDB" id="K5VU50"/>
<gene>
    <name evidence="1" type="ORF">AGABI1DRAFT_114846</name>
</gene>
<name>K5VU50_AGABU</name>
<dbReference type="KEGG" id="abp:AGABI1DRAFT114846"/>
<dbReference type="InParanoid" id="K5VU50"/>
<sequence length="65" mass="7154">MNVLATEVFLWSLHCAEFCMPSRIDRSGRNVGAALLAPLPDASTSSQQSTIPIPSSNYYLRLIRS</sequence>
<reference evidence="2" key="1">
    <citation type="journal article" date="2012" name="Proc. Natl. Acad. Sci. U.S.A.">
        <title>Genome sequence of the button mushroom Agaricus bisporus reveals mechanisms governing adaptation to a humic-rich ecological niche.</title>
        <authorList>
            <person name="Morin E."/>
            <person name="Kohler A."/>
            <person name="Baker A.R."/>
            <person name="Foulongne-Oriol M."/>
            <person name="Lombard V."/>
            <person name="Nagy L.G."/>
            <person name="Ohm R.A."/>
            <person name="Patyshakuliyeva A."/>
            <person name="Brun A."/>
            <person name="Aerts A.L."/>
            <person name="Bailey A.M."/>
            <person name="Billette C."/>
            <person name="Coutinho P.M."/>
            <person name="Deakin G."/>
            <person name="Doddapaneni H."/>
            <person name="Floudas D."/>
            <person name="Grimwood J."/>
            <person name="Hilden K."/>
            <person name="Kuees U."/>
            <person name="LaButti K.M."/>
            <person name="Lapidus A."/>
            <person name="Lindquist E.A."/>
            <person name="Lucas S.M."/>
            <person name="Murat C."/>
            <person name="Riley R.W."/>
            <person name="Salamov A.A."/>
            <person name="Schmutz J."/>
            <person name="Subramanian V."/>
            <person name="Woesten H.A.B."/>
            <person name="Xu J."/>
            <person name="Eastwood D.C."/>
            <person name="Foster G.D."/>
            <person name="Sonnenberg A.S."/>
            <person name="Cullen D."/>
            <person name="de Vries R.P."/>
            <person name="Lundell T."/>
            <person name="Hibbett D.S."/>
            <person name="Henrissat B."/>
            <person name="Burton K.S."/>
            <person name="Kerrigan R.W."/>
            <person name="Challen M.P."/>
            <person name="Grigoriev I.V."/>
            <person name="Martin F."/>
        </authorList>
    </citation>
    <scope>NUCLEOTIDE SEQUENCE [LARGE SCALE GENOMIC DNA]</scope>
    <source>
        <strain evidence="2">JB137-S8 / ATCC MYA-4627 / FGSC 10392</strain>
    </source>
</reference>
<dbReference type="RefSeq" id="XP_007331365.1">
    <property type="nucleotide sequence ID" value="XM_007331303.1"/>
</dbReference>
<protein>
    <submittedName>
        <fullName evidence="1">Uncharacterized protein</fullName>
    </submittedName>
</protein>
<organism evidence="1 2">
    <name type="scientific">Agaricus bisporus var. burnettii (strain JB137-S8 / ATCC MYA-4627 / FGSC 10392)</name>
    <name type="common">White button mushroom</name>
    <dbReference type="NCBI Taxonomy" id="597362"/>
    <lineage>
        <taxon>Eukaryota</taxon>
        <taxon>Fungi</taxon>
        <taxon>Dikarya</taxon>
        <taxon>Basidiomycota</taxon>
        <taxon>Agaricomycotina</taxon>
        <taxon>Agaricomycetes</taxon>
        <taxon>Agaricomycetidae</taxon>
        <taxon>Agaricales</taxon>
        <taxon>Agaricineae</taxon>
        <taxon>Agaricaceae</taxon>
        <taxon>Agaricus</taxon>
    </lineage>
</organism>
<dbReference type="HOGENOM" id="CLU_2849153_0_0_1"/>
<accession>K5VU50</accession>
<dbReference type="GeneID" id="18824492"/>
<dbReference type="EMBL" id="JH971393">
    <property type="protein sequence ID" value="EKM77994.1"/>
    <property type="molecule type" value="Genomic_DNA"/>
</dbReference>
<evidence type="ECO:0000313" key="2">
    <source>
        <dbReference type="Proteomes" id="UP000008493"/>
    </source>
</evidence>
<dbReference type="Proteomes" id="UP000008493">
    <property type="component" value="Unassembled WGS sequence"/>
</dbReference>
<keyword evidence="2" id="KW-1185">Reference proteome</keyword>